<organism evidence="3 4">
    <name type="scientific">Hordeum vulgare subsp. vulgare</name>
    <name type="common">Domesticated barley</name>
    <dbReference type="NCBI Taxonomy" id="112509"/>
    <lineage>
        <taxon>Eukaryota</taxon>
        <taxon>Viridiplantae</taxon>
        <taxon>Streptophyta</taxon>
        <taxon>Embryophyta</taxon>
        <taxon>Tracheophyta</taxon>
        <taxon>Spermatophyta</taxon>
        <taxon>Magnoliopsida</taxon>
        <taxon>Liliopsida</taxon>
        <taxon>Poales</taxon>
        <taxon>Poaceae</taxon>
        <taxon>BOP clade</taxon>
        <taxon>Pooideae</taxon>
        <taxon>Triticodae</taxon>
        <taxon>Triticeae</taxon>
        <taxon>Hordeinae</taxon>
        <taxon>Hordeum</taxon>
    </lineage>
</organism>
<dbReference type="EnsemblPlants" id="HORVU.MOREX.r3.3HG0286140.1">
    <property type="protein sequence ID" value="HORVU.MOREX.r3.3HG0286140.1"/>
    <property type="gene ID" value="HORVU.MOREX.r3.3HG0286140"/>
</dbReference>
<keyword evidence="4" id="KW-1185">Reference proteome</keyword>
<reference evidence="4" key="1">
    <citation type="journal article" date="2012" name="Nature">
        <title>A physical, genetic and functional sequence assembly of the barley genome.</title>
        <authorList>
            <consortium name="The International Barley Genome Sequencing Consortium"/>
            <person name="Mayer K.F."/>
            <person name="Waugh R."/>
            <person name="Brown J.W."/>
            <person name="Schulman A."/>
            <person name="Langridge P."/>
            <person name="Platzer M."/>
            <person name="Fincher G.B."/>
            <person name="Muehlbauer G.J."/>
            <person name="Sato K."/>
            <person name="Close T.J."/>
            <person name="Wise R.P."/>
            <person name="Stein N."/>
        </authorList>
    </citation>
    <scope>NUCLEOTIDE SEQUENCE [LARGE SCALE GENOMIC DNA]</scope>
    <source>
        <strain evidence="4">cv. Morex</strain>
    </source>
</reference>
<dbReference type="RefSeq" id="XP_044972700.1">
    <property type="nucleotide sequence ID" value="XM_045116765.1"/>
</dbReference>
<dbReference type="SMR" id="A0A8I6X9K8"/>
<evidence type="ECO:0000313" key="3">
    <source>
        <dbReference type="EnsemblPlants" id="HORVU.MOREX.r3.3HG0286140.1"/>
    </source>
</evidence>
<dbReference type="Pfam" id="PF01190">
    <property type="entry name" value="Pollen_Ole_e_1"/>
    <property type="match status" value="1"/>
</dbReference>
<dbReference type="Gramene" id="HORVU.MOREX.r2.3HG0237460.1">
    <property type="protein sequence ID" value="HORVU.MOREX.r2.3HG0237460.1"/>
    <property type="gene ID" value="HORVU.MOREX.r2.3HG0237460"/>
</dbReference>
<dbReference type="OMA" id="ARSILGC"/>
<dbReference type="GeneID" id="123440191"/>
<sequence length="170" mass="18177">MALLARCLLVCLAILVLSVGCLPGSGSAMGLPRPRPNLNFTIGVEGAVWCKGCRYAGYVQSRNASPLPNAPALLRCRRGEWALSVWGATDERGYFQIQTAQQSAPFTSKDCKVYVLGSPARACGVPVKPRGNDDKGSPLKFRKFVTLPDGLQAVYTAGDFVFGPKKPGKC</sequence>
<keyword evidence="1 2" id="KW-0732">Signal</keyword>
<protein>
    <submittedName>
        <fullName evidence="3">Uncharacterized protein</fullName>
    </submittedName>
</protein>
<dbReference type="PANTHER" id="PTHR33470">
    <property type="entry name" value="OS01G0164075 PROTEIN"/>
    <property type="match status" value="1"/>
</dbReference>
<dbReference type="AlphaFoldDB" id="A0A8I6X9K8"/>
<evidence type="ECO:0000256" key="1">
    <source>
        <dbReference type="ARBA" id="ARBA00022729"/>
    </source>
</evidence>
<evidence type="ECO:0000313" key="4">
    <source>
        <dbReference type="Proteomes" id="UP000011116"/>
    </source>
</evidence>
<evidence type="ECO:0000256" key="2">
    <source>
        <dbReference type="SAM" id="SignalP"/>
    </source>
</evidence>
<dbReference type="OrthoDB" id="665669at2759"/>
<feature type="chain" id="PRO_5035190941" evidence="2">
    <location>
        <begin position="19"/>
        <end position="170"/>
    </location>
</feature>
<proteinExistence type="predicted"/>
<gene>
    <name evidence="3" type="primary">LOC123440191</name>
</gene>
<dbReference type="Gramene" id="HORVU.MOREX.r3.3HG0286140.1">
    <property type="protein sequence ID" value="HORVU.MOREX.r3.3HG0286140.1"/>
    <property type="gene ID" value="HORVU.MOREX.r3.3HG0286140"/>
</dbReference>
<dbReference type="KEGG" id="hvg:123440191"/>
<accession>A0A8I6X9K8</accession>
<reference evidence="3" key="3">
    <citation type="submission" date="2022-01" db="UniProtKB">
        <authorList>
            <consortium name="EnsemblPlants"/>
        </authorList>
    </citation>
    <scope>IDENTIFICATION</scope>
    <source>
        <strain evidence="3">subsp. vulgare</strain>
    </source>
</reference>
<reference evidence="3" key="2">
    <citation type="submission" date="2020-10" db="EMBL/GenBank/DDBJ databases">
        <authorList>
            <person name="Scholz U."/>
            <person name="Mascher M."/>
            <person name="Fiebig A."/>
        </authorList>
    </citation>
    <scope>NUCLEOTIDE SEQUENCE [LARGE SCALE GENOMIC DNA]</scope>
    <source>
        <strain evidence="3">cv. Morex</strain>
    </source>
</reference>
<dbReference type="PROSITE" id="PS51257">
    <property type="entry name" value="PROKAR_LIPOPROTEIN"/>
    <property type="match status" value="1"/>
</dbReference>
<dbReference type="Proteomes" id="UP000011116">
    <property type="component" value="Chromosome 3H"/>
</dbReference>
<name>A0A8I6X9K8_HORVV</name>
<feature type="signal peptide" evidence="2">
    <location>
        <begin position="1"/>
        <end position="18"/>
    </location>
</feature>
<dbReference type="PANTHER" id="PTHR33470:SF52">
    <property type="entry name" value="OS01G0725900 PROTEIN"/>
    <property type="match status" value="1"/>
</dbReference>
<dbReference type="GO" id="GO:0071944">
    <property type="term" value="C:cell periphery"/>
    <property type="evidence" value="ECO:0000318"/>
    <property type="project" value="GO_Central"/>
</dbReference>